<evidence type="ECO:0000256" key="1">
    <source>
        <dbReference type="SAM" id="SignalP"/>
    </source>
</evidence>
<accession>A0A0M1P1P8</accession>
<keyword evidence="1" id="KW-0732">Signal</keyword>
<evidence type="ECO:0000313" key="2">
    <source>
        <dbReference type="EMBL" id="KOR88004.1"/>
    </source>
</evidence>
<organism evidence="2 3">
    <name type="scientific">Paenibacillus solani</name>
    <dbReference type="NCBI Taxonomy" id="1705565"/>
    <lineage>
        <taxon>Bacteria</taxon>
        <taxon>Bacillati</taxon>
        <taxon>Bacillota</taxon>
        <taxon>Bacilli</taxon>
        <taxon>Bacillales</taxon>
        <taxon>Paenibacillaceae</taxon>
        <taxon>Paenibacillus</taxon>
    </lineage>
</organism>
<feature type="signal peptide" evidence="1">
    <location>
        <begin position="1"/>
        <end position="28"/>
    </location>
</feature>
<keyword evidence="3" id="KW-1185">Reference proteome</keyword>
<dbReference type="Proteomes" id="UP000036932">
    <property type="component" value="Unassembled WGS sequence"/>
</dbReference>
<comment type="caution">
    <text evidence="2">The sequence shown here is derived from an EMBL/GenBank/DDBJ whole genome shotgun (WGS) entry which is preliminary data.</text>
</comment>
<dbReference type="AlphaFoldDB" id="A0A0M1P1P8"/>
<reference evidence="3" key="1">
    <citation type="submission" date="2015-08" db="EMBL/GenBank/DDBJ databases">
        <title>Genome sequencing project for genomic taxonomy and phylogenomics of Bacillus-like bacteria.</title>
        <authorList>
            <person name="Liu B."/>
            <person name="Wang J."/>
            <person name="Zhu Y."/>
            <person name="Liu G."/>
            <person name="Chen Q."/>
            <person name="Chen Z."/>
            <person name="Lan J."/>
            <person name="Che J."/>
            <person name="Ge C."/>
            <person name="Shi H."/>
            <person name="Pan Z."/>
            <person name="Liu X."/>
        </authorList>
    </citation>
    <scope>NUCLEOTIDE SEQUENCE [LARGE SCALE GENOMIC DNA]</scope>
    <source>
        <strain evidence="3">FJAT-22460</strain>
    </source>
</reference>
<dbReference type="OrthoDB" id="2675985at2"/>
<evidence type="ECO:0008006" key="4">
    <source>
        <dbReference type="Google" id="ProtNLM"/>
    </source>
</evidence>
<dbReference type="PATRIC" id="fig|1705565.3.peg.2225"/>
<sequence>MHKPIKYYAAVLLGTAVISQSIAYGAYAAPSSVPPTPKSAAAAVFTLESLGSVALKSNVSVKLTDMDILAQPSGNILIYTLSYNNGTGGNVSLNDYFSKVTTPGGAGVQGKPVTRDAAIKTVPAKSSQTVTYYVNIGKTAKVNGVKVSIFGFDFSSANYLKRLGVFTVPNHYSTNVPVGQSKKITLNNLPVMAKADTLQRYTINGKVYIQLGLRLSNRGTKVLRDPGYKAYLRSAGGSIFELIPDSASSGYKLQPQEGRVIYYWAEIPSTIKTNGMTLQLAQEDEALKIPLPVQSFKLPAAASDIAVAKGKSAKIIMKQQPVTIKAENMQRIKHNAKVYMRVGVNFANVGKKVLSDPGYKVQLKSAGGSVFDLVPEDETGSSFKIQPGQKRTIYYLAEVPSNLKTDNLTMQFTQEDEALNMTLPVKTFKLPAVTADVPAADYAIKKISVNHQTLETQLKNASVYAENDTGKWNLQFRVKNLGEQSLKLPVYEPSILTDEGYNIPVNTKAFDKVTLKPLEEKLIDLTADVPLHMNQNKLQLQLTEPASEGKIRFPAARYKIPYAQEGKSHLGLENMIENDHGTFGVKLSSYQRLPWGDGDQIAAQISIRNTTSSTVQLPEFKAAVKAGMRDLSSTAQVVVPNDQTTLAPNETVELYVLANVPYSYHFNQLRIDLQETSGEDVKKFLSLNTNSLNNVMKQVAAGDSYLIHTPGKKAEVRERLTTVYHDSSSNLIYTELEMASQETRQSMQAQLVAYYKTPENEYFEAEVSQSSVRTSPNGKNLVTVWSKLPLNVNTSQLALYVGEGVTSKKLTDLGEESTGAIGSINTVRLTLSPRAIQPATNLRNVELFPYNLSITRGEAALSEGKDRIDTVIHYNLSRNGDYEIGSYEHKLIMELIDPTGQSTEKVLTFGTDLTIGNNKSYPITLNGNFSKNVSGGAVRINLYDEFQGRRMLLGSESYPVIYEENPTKGTDSTSD</sequence>
<name>A0A0M1P1P8_9BACL</name>
<dbReference type="RefSeq" id="WP_054401058.1">
    <property type="nucleotide sequence ID" value="NZ_LIUT01000001.1"/>
</dbReference>
<evidence type="ECO:0000313" key="3">
    <source>
        <dbReference type="Proteomes" id="UP000036932"/>
    </source>
</evidence>
<gene>
    <name evidence="2" type="ORF">AM231_01850</name>
</gene>
<feature type="chain" id="PRO_5005620454" description="DUF11 domain-containing protein" evidence="1">
    <location>
        <begin position="29"/>
        <end position="975"/>
    </location>
</feature>
<proteinExistence type="predicted"/>
<protein>
    <recommendedName>
        <fullName evidence="4">DUF11 domain-containing protein</fullName>
    </recommendedName>
</protein>
<dbReference type="EMBL" id="LIUT01000001">
    <property type="protein sequence ID" value="KOR88004.1"/>
    <property type="molecule type" value="Genomic_DNA"/>
</dbReference>